<protein>
    <submittedName>
        <fullName evidence="2">Uncharacterized protein</fullName>
    </submittedName>
</protein>
<dbReference type="EMBL" id="CP015852">
    <property type="protein sequence ID" value="ANH99544.1"/>
    <property type="molecule type" value="Genomic_DNA"/>
</dbReference>
<sequence>MTSKWIATGKVNFYIVPLQIVQYSYFLFIRRLFTSQLSTNKRQIIFGRIDILIFNFKSDLQASINNSNIL</sequence>
<dbReference type="Proteomes" id="UP000078142">
    <property type="component" value="Chromosome"/>
</dbReference>
<gene>
    <name evidence="2" type="ORF">A8L59_19730</name>
</gene>
<keyword evidence="1" id="KW-0812">Transmembrane</keyword>
<dbReference type="AlphaFoldDB" id="A0AAC9FXU5"/>
<reference evidence="2 3" key="1">
    <citation type="submission" date="2016-05" db="EMBL/GenBank/DDBJ databases">
        <authorList>
            <person name="Wang S."/>
            <person name="Zhu B."/>
        </authorList>
    </citation>
    <scope>NUCLEOTIDE SEQUENCE [LARGE SCALE GENOMIC DNA]</scope>
    <source>
        <strain evidence="2 3">CRS05-R5</strain>
    </source>
</reference>
<keyword evidence="1" id="KW-0472">Membrane</keyword>
<evidence type="ECO:0000256" key="1">
    <source>
        <dbReference type="SAM" id="Phobius"/>
    </source>
</evidence>
<accession>A0AAC9FXU5</accession>
<feature type="transmembrane region" description="Helical" evidence="1">
    <location>
        <begin position="12"/>
        <end position="33"/>
    </location>
</feature>
<evidence type="ECO:0000313" key="2">
    <source>
        <dbReference type="EMBL" id="ANH99544.1"/>
    </source>
</evidence>
<name>A0AAC9FXU5_9PSED</name>
<proteinExistence type="predicted"/>
<keyword evidence="1" id="KW-1133">Transmembrane helix</keyword>
<organism evidence="2 3">
    <name type="scientific">Pseudomonas koreensis</name>
    <dbReference type="NCBI Taxonomy" id="198620"/>
    <lineage>
        <taxon>Bacteria</taxon>
        <taxon>Pseudomonadati</taxon>
        <taxon>Pseudomonadota</taxon>
        <taxon>Gammaproteobacteria</taxon>
        <taxon>Pseudomonadales</taxon>
        <taxon>Pseudomonadaceae</taxon>
        <taxon>Pseudomonas</taxon>
    </lineage>
</organism>
<evidence type="ECO:0000313" key="3">
    <source>
        <dbReference type="Proteomes" id="UP000078142"/>
    </source>
</evidence>